<evidence type="ECO:0000256" key="1">
    <source>
        <dbReference type="SAM" id="MobiDB-lite"/>
    </source>
</evidence>
<feature type="compositionally biased region" description="Pro residues" evidence="1">
    <location>
        <begin position="164"/>
        <end position="174"/>
    </location>
</feature>
<evidence type="ECO:0000313" key="3">
    <source>
        <dbReference type="Proteomes" id="UP001153365"/>
    </source>
</evidence>
<dbReference type="EMBL" id="CALTRL010006078">
    <property type="protein sequence ID" value="CAH7689475.1"/>
    <property type="molecule type" value="Genomic_DNA"/>
</dbReference>
<comment type="caution">
    <text evidence="2">The sequence shown here is derived from an EMBL/GenBank/DDBJ whole genome shotgun (WGS) entry which is preliminary data.</text>
</comment>
<accession>A0AAV0BRU8</accession>
<keyword evidence="3" id="KW-1185">Reference proteome</keyword>
<organism evidence="2 3">
    <name type="scientific">Phakopsora pachyrhizi</name>
    <name type="common">Asian soybean rust disease fungus</name>
    <dbReference type="NCBI Taxonomy" id="170000"/>
    <lineage>
        <taxon>Eukaryota</taxon>
        <taxon>Fungi</taxon>
        <taxon>Dikarya</taxon>
        <taxon>Basidiomycota</taxon>
        <taxon>Pucciniomycotina</taxon>
        <taxon>Pucciniomycetes</taxon>
        <taxon>Pucciniales</taxon>
        <taxon>Phakopsoraceae</taxon>
        <taxon>Phakopsora</taxon>
    </lineage>
</organism>
<sequence length="425" mass="47720">MPDLHYNKYRGAGLKKFNMLNSLEAEPIARSKDHDPISFNEAFVSYEDAQAFLNDNGRLRAMLLKRPFRQLLSEEQRTEFISSNLMNEQSEKFLHFLSINGTPALLSAVICYFGSDPNGRTVLQSGKRVKTILNDNIGKTFEKNDLASKGRYIENDNINCTSSPPTPIKPPNSPDPDRTSMGPILIKPSKTHNIIEDLDIDIPDFPKQPLHSQRPSTPEKPFPFEMIRDLEVGCARVILTRTHTSYREFSTRCFVAFNVVFQPNQNRIKRAEISMNFLPISDIEQPIILNMFPNSSQRWPTGPAFDLISNKKNNINLVVGSAHPLEATVGASLGLEKSKEVRSASNSTLTAAGFATPKLTIVLRESEAGDGIIYSFSFGLILDLKTTKKPTFEADLKLHWKSGGIKMPWTKPFMNERINFGGTIK</sequence>
<reference evidence="2" key="1">
    <citation type="submission" date="2022-06" db="EMBL/GenBank/DDBJ databases">
        <authorList>
            <consortium name="SYNGENTA / RWTH Aachen University"/>
        </authorList>
    </citation>
    <scope>NUCLEOTIDE SEQUENCE</scope>
</reference>
<dbReference type="AlphaFoldDB" id="A0AAV0BRU8"/>
<feature type="region of interest" description="Disordered" evidence="1">
    <location>
        <begin position="157"/>
        <end position="180"/>
    </location>
</feature>
<evidence type="ECO:0000313" key="2">
    <source>
        <dbReference type="EMBL" id="CAH7689475.1"/>
    </source>
</evidence>
<protein>
    <submittedName>
        <fullName evidence="2">Uncharacterized protein</fullName>
    </submittedName>
</protein>
<gene>
    <name evidence="2" type="ORF">PPACK8108_LOCUS24560</name>
</gene>
<dbReference type="Proteomes" id="UP001153365">
    <property type="component" value="Unassembled WGS sequence"/>
</dbReference>
<name>A0AAV0BRU8_PHAPC</name>
<proteinExistence type="predicted"/>